<reference evidence="1 2" key="1">
    <citation type="submission" date="2015-01" db="EMBL/GenBank/DDBJ databases">
        <title>Rufibacter sp./DG31D/ whole genome sequencing.</title>
        <authorList>
            <person name="Kim M.K."/>
            <person name="Srinivasan S."/>
            <person name="Lee J.-J."/>
        </authorList>
    </citation>
    <scope>NUCLEOTIDE SEQUENCE [LARGE SCALE GENOMIC DNA]</scope>
    <source>
        <strain evidence="1 2">DG31D</strain>
    </source>
</reference>
<dbReference type="KEGG" id="ruf:TH63_14810"/>
<dbReference type="RefSeq" id="WP_048921623.1">
    <property type="nucleotide sequence ID" value="NZ_CP010777.1"/>
</dbReference>
<name>A0A0H4VS67_9BACT</name>
<dbReference type="AlphaFoldDB" id="A0A0H4VS67"/>
<gene>
    <name evidence="1" type="ORF">TH63_14810</name>
</gene>
<protein>
    <submittedName>
        <fullName evidence="1">Uncharacterized protein</fullName>
    </submittedName>
</protein>
<dbReference type="PATRIC" id="fig|1379910.4.peg.3226"/>
<dbReference type="Proteomes" id="UP000036458">
    <property type="component" value="Chromosome"/>
</dbReference>
<proteinExistence type="predicted"/>
<evidence type="ECO:0000313" key="2">
    <source>
        <dbReference type="Proteomes" id="UP000036458"/>
    </source>
</evidence>
<evidence type="ECO:0000313" key="1">
    <source>
        <dbReference type="EMBL" id="AKQ46614.1"/>
    </source>
</evidence>
<sequence length="152" mass="17620">MPKNLPFQEIPQPAFSTDFVSILVFEAYSLLFLKWKRQITLPERKIGFLKGLELTNQHHIRFWLIDDLEISIIREEEKAWILTDWVTESSKSSILKLGVVTPDFYPSLVANTQFTDTGKENYQATGTIQHEVFTDYTSALHWLYPKGIPTLS</sequence>
<keyword evidence="2" id="KW-1185">Reference proteome</keyword>
<dbReference type="OrthoDB" id="851693at2"/>
<accession>A0A0H4VS67</accession>
<dbReference type="EMBL" id="CP010777">
    <property type="protein sequence ID" value="AKQ46614.1"/>
    <property type="molecule type" value="Genomic_DNA"/>
</dbReference>
<organism evidence="1 2">
    <name type="scientific">Rufibacter radiotolerans</name>
    <dbReference type="NCBI Taxonomy" id="1379910"/>
    <lineage>
        <taxon>Bacteria</taxon>
        <taxon>Pseudomonadati</taxon>
        <taxon>Bacteroidota</taxon>
        <taxon>Cytophagia</taxon>
        <taxon>Cytophagales</taxon>
        <taxon>Hymenobacteraceae</taxon>
        <taxon>Rufibacter</taxon>
    </lineage>
</organism>